<comment type="caution">
    <text evidence="3">The sequence shown here is derived from an EMBL/GenBank/DDBJ whole genome shotgun (WGS) entry which is preliminary data.</text>
</comment>
<evidence type="ECO:0000256" key="2">
    <source>
        <dbReference type="SAM" id="SignalP"/>
    </source>
</evidence>
<dbReference type="Proteomes" id="UP001596523">
    <property type="component" value="Unassembled WGS sequence"/>
</dbReference>
<gene>
    <name evidence="3" type="ORF">ACFQVC_22020</name>
</gene>
<accession>A0ABW2JNH5</accession>
<evidence type="ECO:0000313" key="4">
    <source>
        <dbReference type="Proteomes" id="UP001596523"/>
    </source>
</evidence>
<feature type="compositionally biased region" description="Low complexity" evidence="1">
    <location>
        <begin position="42"/>
        <end position="76"/>
    </location>
</feature>
<keyword evidence="2" id="KW-0732">Signal</keyword>
<feature type="compositionally biased region" description="Basic and acidic residues" evidence="1">
    <location>
        <begin position="92"/>
        <end position="102"/>
    </location>
</feature>
<name>A0ABW2JNH5_9ACTN</name>
<dbReference type="EMBL" id="JBHTCF010000009">
    <property type="protein sequence ID" value="MFC7306895.1"/>
    <property type="molecule type" value="Genomic_DNA"/>
</dbReference>
<evidence type="ECO:0000313" key="3">
    <source>
        <dbReference type="EMBL" id="MFC7306895.1"/>
    </source>
</evidence>
<reference evidence="4" key="1">
    <citation type="journal article" date="2019" name="Int. J. Syst. Evol. Microbiol.">
        <title>The Global Catalogue of Microorganisms (GCM) 10K type strain sequencing project: providing services to taxonomists for standard genome sequencing and annotation.</title>
        <authorList>
            <consortium name="The Broad Institute Genomics Platform"/>
            <consortium name="The Broad Institute Genome Sequencing Center for Infectious Disease"/>
            <person name="Wu L."/>
            <person name="Ma J."/>
        </authorList>
    </citation>
    <scope>NUCLEOTIDE SEQUENCE [LARGE SCALE GENOMIC DNA]</scope>
    <source>
        <strain evidence="4">SYNS20</strain>
    </source>
</reference>
<keyword evidence="4" id="KW-1185">Reference proteome</keyword>
<proteinExistence type="predicted"/>
<evidence type="ECO:0000256" key="1">
    <source>
        <dbReference type="SAM" id="MobiDB-lite"/>
    </source>
</evidence>
<sequence length="163" mass="16348">MRGRHREVFGTLIAALCTLLAFVLATDTAAAHPGGETRAGDPAPVAAAAPEPQAAPSTAPAAASTASAAASAASTPPQVPDARPQAAVSVPGDHRGPFDDCRHRRATRASVAAPAPQPESGDLCGAVLPSGRAASAPAVPRCTTEAVPPRPGERQVLLQIFRC</sequence>
<organism evidence="3 4">
    <name type="scientific">Streptomyces monticola</name>
    <dbReference type="NCBI Taxonomy" id="2666263"/>
    <lineage>
        <taxon>Bacteria</taxon>
        <taxon>Bacillati</taxon>
        <taxon>Actinomycetota</taxon>
        <taxon>Actinomycetes</taxon>
        <taxon>Kitasatosporales</taxon>
        <taxon>Streptomycetaceae</taxon>
        <taxon>Streptomyces</taxon>
    </lineage>
</organism>
<protein>
    <submittedName>
        <fullName evidence="3">Uncharacterized protein</fullName>
    </submittedName>
</protein>
<feature type="region of interest" description="Disordered" evidence="1">
    <location>
        <begin position="33"/>
        <end position="124"/>
    </location>
</feature>
<feature type="signal peptide" evidence="2">
    <location>
        <begin position="1"/>
        <end position="25"/>
    </location>
</feature>
<feature type="chain" id="PRO_5046793121" evidence="2">
    <location>
        <begin position="26"/>
        <end position="163"/>
    </location>
</feature>
<dbReference type="RefSeq" id="WP_381832804.1">
    <property type="nucleotide sequence ID" value="NZ_JBHTCF010000009.1"/>
</dbReference>